<feature type="coiled-coil region" evidence="1">
    <location>
        <begin position="941"/>
        <end position="975"/>
    </location>
</feature>
<evidence type="ECO:0000256" key="1">
    <source>
        <dbReference type="SAM" id="Coils"/>
    </source>
</evidence>
<gene>
    <name evidence="3" type="ORF">COCSUDRAFT_64109</name>
</gene>
<keyword evidence="4" id="KW-1185">Reference proteome</keyword>
<feature type="coiled-coil region" evidence="1">
    <location>
        <begin position="809"/>
        <end position="864"/>
    </location>
</feature>
<dbReference type="EMBL" id="AGSI01000001">
    <property type="protein sequence ID" value="EIE27178.1"/>
    <property type="molecule type" value="Genomic_DNA"/>
</dbReference>
<feature type="compositionally biased region" description="Low complexity" evidence="2">
    <location>
        <begin position="430"/>
        <end position="442"/>
    </location>
</feature>
<feature type="compositionally biased region" description="Basic and acidic residues" evidence="2">
    <location>
        <begin position="180"/>
        <end position="189"/>
    </location>
</feature>
<dbReference type="RefSeq" id="XP_005651722.1">
    <property type="nucleotide sequence ID" value="XM_005651665.1"/>
</dbReference>
<dbReference type="KEGG" id="csl:COCSUDRAFT_64109"/>
<dbReference type="AlphaFoldDB" id="I0Z959"/>
<sequence length="1020" mass="109357">MADVHEGLVSCLTDIEERLGASVKAATGSLEGFAKRKSRILAIQKGSQRHRIPGAQVILREGSLRALWTEKARKADDAKKAAPEGAVKAEALRWENRRLGEAKEKLEGLTRDQQRRIIQLEEALSEMKSNPPRRSNSLSRTESGTSDPGSPSRKVRMASADAPVQGAVEAARAEAAAAGEARKSAVAERDTARQMLQGVKAMLAQSEALRQSADNSQPLKARQLQRDVDRLQAALARSQAEAAADFRELKAAKAERDLALQTLAEVKSAVAASEAARSRTLNELQDAIQREKSTLETKAAELEARCAGYAGALQRAEREAVADKDCIAALRAAVARLHAQAKATKAEREAAERRQLDVAEDRRRRTLKVLREAEQSRSQLLCDKAAAEHDRALALAAKEAAEKQVASLKARLDLPAGSDAQEGPVHTEVSSSSPDLSVHSGSLKAVTPGGQAHQSCMEAATQTDGAQDLLREDNTPQQQDSRALRDNSRGAQEGLQVEAVQSKAVQAEAERLKEELRHSEYRLQQRDQELTELRAELVHLKAAAPAQPPSQGPRDVALESPPETRRGDAAPKGPTTPETALSEGPSRGTDRSTPDTIDAGSERGPSRRRRRPPSLELWSPGSAHPLSAPSSADAPAPRGSAESSASFASARSLSPYAMSVSSSFGRSGYLLSDGDVFEDARSRAGSNASSLDIDAYFDADSEIDAPVSVNGTPTPDRSGALAQMQEKLAAAVARAEELEREHEGAARLAQLHGRAVETQAAALRAAEASLARKRADVLAANKARAAAEAALRQSIASRHADDLRVQQIAGQLERSLAEAHGEKQRLEEANAEQAALIPALQQACKAAEGQVSELQVQLQQVSVQADETSRSLHAAADAARCAEAAAREEVKTLELCNEQLLSEKEWTWDTMQAMEARVDELLRSQAQAAAVPVDAAQRLCIANLEADLSEARSALAQARTEAAALQQECMQLRQIARGRPAVQQKGSPPSPDPVNKWLVKSLSKAGSPLASWRRSNAQHL</sequence>
<keyword evidence="1" id="KW-0175">Coiled coil</keyword>
<feature type="compositionally biased region" description="Low complexity" evidence="2">
    <location>
        <begin position="129"/>
        <end position="140"/>
    </location>
</feature>
<protein>
    <submittedName>
        <fullName evidence="3">Uncharacterized protein</fullName>
    </submittedName>
</protein>
<comment type="caution">
    <text evidence="3">The sequence shown here is derived from an EMBL/GenBank/DDBJ whole genome shotgun (WGS) entry which is preliminary data.</text>
</comment>
<accession>I0Z959</accession>
<feature type="compositionally biased region" description="Low complexity" evidence="2">
    <location>
        <begin position="166"/>
        <end position="179"/>
    </location>
</feature>
<dbReference type="GeneID" id="17045193"/>
<evidence type="ECO:0000313" key="3">
    <source>
        <dbReference type="EMBL" id="EIE27178.1"/>
    </source>
</evidence>
<dbReference type="OrthoDB" id="10561819at2759"/>
<feature type="region of interest" description="Disordered" evidence="2">
    <location>
        <begin position="416"/>
        <end position="504"/>
    </location>
</feature>
<evidence type="ECO:0000313" key="4">
    <source>
        <dbReference type="Proteomes" id="UP000007264"/>
    </source>
</evidence>
<proteinExistence type="predicted"/>
<feature type="compositionally biased region" description="Low complexity" evidence="2">
    <location>
        <begin position="614"/>
        <end position="649"/>
    </location>
</feature>
<evidence type="ECO:0000256" key="2">
    <source>
        <dbReference type="SAM" id="MobiDB-lite"/>
    </source>
</evidence>
<feature type="region of interest" description="Disordered" evidence="2">
    <location>
        <begin position="122"/>
        <end position="189"/>
    </location>
</feature>
<name>I0Z959_COCSC</name>
<dbReference type="Proteomes" id="UP000007264">
    <property type="component" value="Unassembled WGS sequence"/>
</dbReference>
<organism evidence="3 4">
    <name type="scientific">Coccomyxa subellipsoidea (strain C-169)</name>
    <name type="common">Green microalga</name>
    <dbReference type="NCBI Taxonomy" id="574566"/>
    <lineage>
        <taxon>Eukaryota</taxon>
        <taxon>Viridiplantae</taxon>
        <taxon>Chlorophyta</taxon>
        <taxon>core chlorophytes</taxon>
        <taxon>Trebouxiophyceae</taxon>
        <taxon>Trebouxiophyceae incertae sedis</taxon>
        <taxon>Coccomyxaceae</taxon>
        <taxon>Coccomyxa</taxon>
        <taxon>Coccomyxa subellipsoidea</taxon>
    </lineage>
</organism>
<reference evidence="3 4" key="1">
    <citation type="journal article" date="2012" name="Genome Biol.">
        <title>The genome of the polar eukaryotic microalga coccomyxa subellipsoidea reveals traits of cold adaptation.</title>
        <authorList>
            <person name="Blanc G."/>
            <person name="Agarkova I."/>
            <person name="Grimwood J."/>
            <person name="Kuo A."/>
            <person name="Brueggeman A."/>
            <person name="Dunigan D."/>
            <person name="Gurnon J."/>
            <person name="Ladunga I."/>
            <person name="Lindquist E."/>
            <person name="Lucas S."/>
            <person name="Pangilinan J."/>
            <person name="Proschold T."/>
            <person name="Salamov A."/>
            <person name="Schmutz J."/>
            <person name="Weeks D."/>
            <person name="Yamada T."/>
            <person name="Claverie J.M."/>
            <person name="Grigoriev I."/>
            <person name="Van Etten J."/>
            <person name="Lomsadze A."/>
            <person name="Borodovsky M."/>
        </authorList>
    </citation>
    <scope>NUCLEOTIDE SEQUENCE [LARGE SCALE GENOMIC DNA]</scope>
    <source>
        <strain evidence="3 4">C-169</strain>
    </source>
</reference>
<feature type="region of interest" description="Disordered" evidence="2">
    <location>
        <begin position="539"/>
        <end position="649"/>
    </location>
</feature>
<feature type="coiled-coil region" evidence="1">
    <location>
        <begin position="721"/>
        <end position="748"/>
    </location>
</feature>
<feature type="coiled-coil region" evidence="1">
    <location>
        <begin position="221"/>
        <end position="411"/>
    </location>
</feature>